<dbReference type="InterPro" id="IPR001460">
    <property type="entry name" value="PCN-bd_Tpept"/>
</dbReference>
<keyword evidence="10" id="KW-0573">Peptidoglycan synthesis</keyword>
<comment type="catalytic activity">
    <reaction evidence="14">
        <text>[GlcNAc-(1-&gt;4)-Mur2Ac(oyl-L-Ala-gamma-D-Glu-L-Lys-D-Ala-D-Ala)](n)-di-trans,octa-cis-undecaprenyl diphosphate + beta-D-GlcNAc-(1-&gt;4)-Mur2Ac(oyl-L-Ala-gamma-D-Glu-L-Lys-D-Ala-D-Ala)-di-trans,octa-cis-undecaprenyl diphosphate = [GlcNAc-(1-&gt;4)-Mur2Ac(oyl-L-Ala-gamma-D-Glu-L-Lys-D-Ala-D-Ala)](n+1)-di-trans,octa-cis-undecaprenyl diphosphate + di-trans,octa-cis-undecaprenyl diphosphate + H(+)</text>
        <dbReference type="Rhea" id="RHEA:23708"/>
        <dbReference type="Rhea" id="RHEA-COMP:9602"/>
        <dbReference type="Rhea" id="RHEA-COMP:9603"/>
        <dbReference type="ChEBI" id="CHEBI:15378"/>
        <dbReference type="ChEBI" id="CHEBI:58405"/>
        <dbReference type="ChEBI" id="CHEBI:60033"/>
        <dbReference type="ChEBI" id="CHEBI:78435"/>
        <dbReference type="EC" id="2.4.99.28"/>
    </reaction>
</comment>
<dbReference type="GO" id="GO:0071555">
    <property type="term" value="P:cell wall organization"/>
    <property type="evidence" value="ECO:0007669"/>
    <property type="project" value="UniProtKB-KW"/>
</dbReference>
<keyword evidence="6" id="KW-0328">Glycosyltransferase</keyword>
<dbReference type="Gene3D" id="3.40.710.10">
    <property type="entry name" value="DD-peptidase/beta-lactamase superfamily"/>
    <property type="match status" value="1"/>
</dbReference>
<dbReference type="InterPro" id="IPR012338">
    <property type="entry name" value="Beta-lactam/transpept-like"/>
</dbReference>
<gene>
    <name evidence="19" type="ORF">HMF7854_04925</name>
</gene>
<keyword evidence="12" id="KW-0961">Cell wall biogenesis/degradation</keyword>
<keyword evidence="11" id="KW-0511">Multifunctional enzyme</keyword>
<proteinExistence type="inferred from homology"/>
<evidence type="ECO:0000256" key="14">
    <source>
        <dbReference type="ARBA" id="ARBA00049902"/>
    </source>
</evidence>
<evidence type="ECO:0000256" key="11">
    <source>
        <dbReference type="ARBA" id="ARBA00023268"/>
    </source>
</evidence>
<dbReference type="FunFam" id="1.10.3810.10:FF:000001">
    <property type="entry name" value="Penicillin-binding protein 1A"/>
    <property type="match status" value="1"/>
</dbReference>
<evidence type="ECO:0000259" key="18">
    <source>
        <dbReference type="Pfam" id="PF00912"/>
    </source>
</evidence>
<keyword evidence="8" id="KW-0378">Hydrolase</keyword>
<dbReference type="Pfam" id="PF00912">
    <property type="entry name" value="Transgly"/>
    <property type="match status" value="1"/>
</dbReference>
<name>A0A429V8N3_9SPHN</name>
<evidence type="ECO:0000259" key="17">
    <source>
        <dbReference type="Pfam" id="PF00905"/>
    </source>
</evidence>
<evidence type="ECO:0000256" key="13">
    <source>
        <dbReference type="ARBA" id="ARBA00034000"/>
    </source>
</evidence>
<feature type="region of interest" description="Disordered" evidence="15">
    <location>
        <begin position="18"/>
        <end position="39"/>
    </location>
</feature>
<evidence type="ECO:0000256" key="10">
    <source>
        <dbReference type="ARBA" id="ARBA00022984"/>
    </source>
</evidence>
<evidence type="ECO:0000256" key="3">
    <source>
        <dbReference type="ARBA" id="ARBA00007739"/>
    </source>
</evidence>
<keyword evidence="16" id="KW-0812">Transmembrane</keyword>
<feature type="region of interest" description="Disordered" evidence="15">
    <location>
        <begin position="628"/>
        <end position="647"/>
    </location>
</feature>
<evidence type="ECO:0000313" key="20">
    <source>
        <dbReference type="Proteomes" id="UP000274661"/>
    </source>
</evidence>
<dbReference type="SUPFAM" id="SSF53955">
    <property type="entry name" value="Lysozyme-like"/>
    <property type="match status" value="1"/>
</dbReference>
<evidence type="ECO:0000256" key="4">
    <source>
        <dbReference type="ARBA" id="ARBA00022645"/>
    </source>
</evidence>
<evidence type="ECO:0000256" key="7">
    <source>
        <dbReference type="ARBA" id="ARBA00022679"/>
    </source>
</evidence>
<dbReference type="OrthoDB" id="9766909at2"/>
<dbReference type="GO" id="GO:0030288">
    <property type="term" value="C:outer membrane-bounded periplasmic space"/>
    <property type="evidence" value="ECO:0007669"/>
    <property type="project" value="TreeGrafter"/>
</dbReference>
<evidence type="ECO:0000313" key="19">
    <source>
        <dbReference type="EMBL" id="RST30242.1"/>
    </source>
</evidence>
<dbReference type="AlphaFoldDB" id="A0A429V8N3"/>
<dbReference type="EMBL" id="RWJF01000001">
    <property type="protein sequence ID" value="RST30242.1"/>
    <property type="molecule type" value="Genomic_DNA"/>
</dbReference>
<dbReference type="GO" id="GO:0008658">
    <property type="term" value="F:penicillin binding"/>
    <property type="evidence" value="ECO:0007669"/>
    <property type="project" value="InterPro"/>
</dbReference>
<dbReference type="InterPro" id="IPR036950">
    <property type="entry name" value="PBP_transglycosylase"/>
</dbReference>
<keyword evidence="5" id="KW-0645">Protease</keyword>
<evidence type="ECO:0000256" key="9">
    <source>
        <dbReference type="ARBA" id="ARBA00022960"/>
    </source>
</evidence>
<keyword evidence="16" id="KW-0472">Membrane</keyword>
<dbReference type="GO" id="GO:0009252">
    <property type="term" value="P:peptidoglycan biosynthetic process"/>
    <property type="evidence" value="ECO:0007669"/>
    <property type="project" value="UniProtKB-UniPathway"/>
</dbReference>
<evidence type="ECO:0000256" key="12">
    <source>
        <dbReference type="ARBA" id="ARBA00023316"/>
    </source>
</evidence>
<evidence type="ECO:0000256" key="1">
    <source>
        <dbReference type="ARBA" id="ARBA00004752"/>
    </source>
</evidence>
<accession>A0A429V8N3</accession>
<dbReference type="RefSeq" id="WP_126718074.1">
    <property type="nucleotide sequence ID" value="NZ_RWJF01000001.1"/>
</dbReference>
<evidence type="ECO:0000256" key="8">
    <source>
        <dbReference type="ARBA" id="ARBA00022801"/>
    </source>
</evidence>
<evidence type="ECO:0000256" key="2">
    <source>
        <dbReference type="ARBA" id="ARBA00007090"/>
    </source>
</evidence>
<dbReference type="GO" id="GO:0008955">
    <property type="term" value="F:peptidoglycan glycosyltransferase activity"/>
    <property type="evidence" value="ECO:0007669"/>
    <property type="project" value="UniProtKB-EC"/>
</dbReference>
<dbReference type="InterPro" id="IPR001264">
    <property type="entry name" value="Glyco_trans_51"/>
</dbReference>
<dbReference type="GO" id="GO:0009002">
    <property type="term" value="F:serine-type D-Ala-D-Ala carboxypeptidase activity"/>
    <property type="evidence" value="ECO:0007669"/>
    <property type="project" value="UniProtKB-EC"/>
</dbReference>
<comment type="pathway">
    <text evidence="1">Cell wall biogenesis; peptidoglycan biosynthesis.</text>
</comment>
<dbReference type="Pfam" id="PF00905">
    <property type="entry name" value="Transpeptidase"/>
    <property type="match status" value="1"/>
</dbReference>
<keyword evidence="7" id="KW-0808">Transferase</keyword>
<feature type="transmembrane region" description="Helical" evidence="16">
    <location>
        <begin position="46"/>
        <end position="67"/>
    </location>
</feature>
<dbReference type="Proteomes" id="UP000274661">
    <property type="component" value="Unassembled WGS sequence"/>
</dbReference>
<comment type="similarity">
    <text evidence="3">In the N-terminal section; belongs to the glycosyltransferase 51 family.</text>
</comment>
<sequence>MTDGDSIWQRGGVNVENLPDPFDGVRPAALGPAPEPPRRRRRWGPVLRYGFLGFGILFLVTVIWLVFTAPLSRALQPLNDPAMLLLSADGRPIARRGAVKEAPVDVTRLNRLTPQAFVSIEDRRFYSHWGIDPRGIARAFIANLHAGGVREGGSTITQQLAKTSFLNGDRSLKRKAQEVIIAFWLEAWLTKDEILSRYLSSVYFGDGVYGLRAAAHHYFAREPQNLSLAQSAMLAGLVQAPSRLAPTQHLAAAQKRSRMVLAAMADTGVISPARARSAIPARPVGGANRVPTGTYFADWVAPAAAKAFESDFGEVKVRTTLDSRLQKIASRAIGNARIGEAQAALVAMRPDGRVVAMVGGRNYKASPFNRAVQARRQPGSAFKLFVYLAAMRGGWTPDSMIEDSPITIDGWTPANSDRVYRGRITLREAFARSSNAATVRLSEAVGRGNVLRAAREMGIASPLPDRPSVALGAAGVSLLELTSAYAAVAGGRYPVAAVGLPPRQQTESGELTNLIFGRGGALDDRRDRAPMLDLLWAAANEGTGRRAALAVPTFGKTGTSQDNRDALFVGFAGNLVVGVWVGRDDNKSLGNVSGGTAPAEIWRSFMVPALAIDGTASPALPDFYRPPVLLPPPPRDRQSPLPEDWTDGLGVVDRLGRQLDDFFRQF</sequence>
<dbReference type="UniPathway" id="UPA00219"/>
<evidence type="ECO:0000256" key="15">
    <source>
        <dbReference type="SAM" id="MobiDB-lite"/>
    </source>
</evidence>
<feature type="domain" description="Glycosyl transferase family 51" evidence="18">
    <location>
        <begin position="91"/>
        <end position="264"/>
    </location>
</feature>
<dbReference type="PANTHER" id="PTHR32282:SF33">
    <property type="entry name" value="PEPTIDOGLYCAN GLYCOSYLTRANSFERASE"/>
    <property type="match status" value="1"/>
</dbReference>
<organism evidence="19 20">
    <name type="scientific">Sphingomonas ginkgonis</name>
    <dbReference type="NCBI Taxonomy" id="2315330"/>
    <lineage>
        <taxon>Bacteria</taxon>
        <taxon>Pseudomonadati</taxon>
        <taxon>Pseudomonadota</taxon>
        <taxon>Alphaproteobacteria</taxon>
        <taxon>Sphingomonadales</taxon>
        <taxon>Sphingomonadaceae</taxon>
        <taxon>Sphingomonas</taxon>
    </lineage>
</organism>
<comment type="similarity">
    <text evidence="2">In the C-terminal section; belongs to the transpeptidase family.</text>
</comment>
<evidence type="ECO:0000256" key="6">
    <source>
        <dbReference type="ARBA" id="ARBA00022676"/>
    </source>
</evidence>
<reference evidence="19 20" key="1">
    <citation type="submission" date="2018-12" db="EMBL/GenBank/DDBJ databases">
        <title>Sphingomonas sp. HMF7854 Genome sequencing and assembly.</title>
        <authorList>
            <person name="Cha I."/>
            <person name="Kang H."/>
            <person name="Kim H."/>
            <person name="Kang J."/>
            <person name="Joh K."/>
        </authorList>
    </citation>
    <scope>NUCLEOTIDE SEQUENCE [LARGE SCALE GENOMIC DNA]</scope>
    <source>
        <strain evidence="19 20">HMF7854</strain>
    </source>
</reference>
<dbReference type="SUPFAM" id="SSF56601">
    <property type="entry name" value="beta-lactamase/transpeptidase-like"/>
    <property type="match status" value="1"/>
</dbReference>
<comment type="caution">
    <text evidence="19">The sequence shown here is derived from an EMBL/GenBank/DDBJ whole genome shotgun (WGS) entry which is preliminary data.</text>
</comment>
<feature type="domain" description="Penicillin-binding protein transpeptidase" evidence="17">
    <location>
        <begin position="345"/>
        <end position="458"/>
    </location>
</feature>
<dbReference type="Gene3D" id="1.10.3810.10">
    <property type="entry name" value="Biosynthetic peptidoglycan transglycosylase-like"/>
    <property type="match status" value="1"/>
</dbReference>
<keyword evidence="4" id="KW-0121">Carboxypeptidase</keyword>
<evidence type="ECO:0000256" key="5">
    <source>
        <dbReference type="ARBA" id="ARBA00022670"/>
    </source>
</evidence>
<keyword evidence="9" id="KW-0133">Cell shape</keyword>
<keyword evidence="20" id="KW-1185">Reference proteome</keyword>
<dbReference type="InterPro" id="IPR050396">
    <property type="entry name" value="Glycosyltr_51/Transpeptidase"/>
</dbReference>
<evidence type="ECO:0000256" key="16">
    <source>
        <dbReference type="SAM" id="Phobius"/>
    </source>
</evidence>
<keyword evidence="16" id="KW-1133">Transmembrane helix</keyword>
<dbReference type="GO" id="GO:0006508">
    <property type="term" value="P:proteolysis"/>
    <property type="evidence" value="ECO:0007669"/>
    <property type="project" value="UniProtKB-KW"/>
</dbReference>
<dbReference type="PANTHER" id="PTHR32282">
    <property type="entry name" value="BINDING PROTEIN TRANSPEPTIDASE, PUTATIVE-RELATED"/>
    <property type="match status" value="1"/>
</dbReference>
<dbReference type="GO" id="GO:0008360">
    <property type="term" value="P:regulation of cell shape"/>
    <property type="evidence" value="ECO:0007669"/>
    <property type="project" value="UniProtKB-KW"/>
</dbReference>
<dbReference type="InterPro" id="IPR023346">
    <property type="entry name" value="Lysozyme-like_dom_sf"/>
</dbReference>
<protein>
    <submittedName>
        <fullName evidence="19">Penicillin-binding protein</fullName>
    </submittedName>
</protein>
<comment type="catalytic activity">
    <reaction evidence="13">
        <text>Preferential cleavage: (Ac)2-L-Lys-D-Ala-|-D-Ala. Also transpeptidation of peptidyl-alanyl moieties that are N-acyl substituents of D-alanine.</text>
        <dbReference type="EC" id="3.4.16.4"/>
    </reaction>
</comment>